<dbReference type="SUPFAM" id="SSF82549">
    <property type="entry name" value="DAK1/DegV-like"/>
    <property type="match status" value="1"/>
</dbReference>
<keyword evidence="1" id="KW-0446">Lipid-binding</keyword>
<dbReference type="EMBL" id="JAJEPR010000021">
    <property type="protein sequence ID" value="MCC2190516.1"/>
    <property type="molecule type" value="Genomic_DNA"/>
</dbReference>
<dbReference type="PANTHER" id="PTHR33434">
    <property type="entry name" value="DEGV DOMAIN-CONTAINING PROTEIN DR_1986-RELATED"/>
    <property type="match status" value="1"/>
</dbReference>
<dbReference type="InterPro" id="IPR003797">
    <property type="entry name" value="DegV"/>
</dbReference>
<dbReference type="PANTHER" id="PTHR33434:SF2">
    <property type="entry name" value="FATTY ACID-BINDING PROTEIN TM_1468"/>
    <property type="match status" value="1"/>
</dbReference>
<protein>
    <submittedName>
        <fullName evidence="2">DegV family protein</fullName>
    </submittedName>
</protein>
<gene>
    <name evidence="2" type="ORF">LKD71_12005</name>
</gene>
<evidence type="ECO:0000313" key="2">
    <source>
        <dbReference type="EMBL" id="MCC2190516.1"/>
    </source>
</evidence>
<accession>A0AAE3DU03</accession>
<dbReference type="Proteomes" id="UP001197875">
    <property type="component" value="Unassembled WGS sequence"/>
</dbReference>
<name>A0AAE3DU03_9FIRM</name>
<organism evidence="2 3">
    <name type="scientific">Fusicatenibacter faecihominis</name>
    <dbReference type="NCBI Taxonomy" id="2881276"/>
    <lineage>
        <taxon>Bacteria</taxon>
        <taxon>Bacillati</taxon>
        <taxon>Bacillota</taxon>
        <taxon>Clostridia</taxon>
        <taxon>Lachnospirales</taxon>
        <taxon>Lachnospiraceae</taxon>
        <taxon>Fusicatenibacter</taxon>
    </lineage>
</organism>
<sequence>MEKIRIITESASDMGTPEREDVTVLPMHITFGEKEYLDGVDLSHREFYNMLIESDELPKTSLISPGTFADEFEKAEKAGEQVVVIVLSAKLSGTYQSAMVAAADYDNVTVVDSESVAVGERILVDYALRLKDQGKTAVEIAEELETAKKKVHVIALLDTLEYLKKGGRISKSVAMIGGMLSIKPVVTVEDGVVAVLGKARGSKNGNNLLVKEIQNAGGIDFSLPFWLGYTGINDALLQKYIQDSEVLWKDYTEELPICTIGATIGTHVGPNAVAVAFFGKEG</sequence>
<proteinExistence type="predicted"/>
<dbReference type="Pfam" id="PF02645">
    <property type="entry name" value="DegV"/>
    <property type="match status" value="1"/>
</dbReference>
<dbReference type="Gene3D" id="3.40.50.10170">
    <property type="match status" value="1"/>
</dbReference>
<dbReference type="AlphaFoldDB" id="A0AAE3DU03"/>
<comment type="caution">
    <text evidence="2">The sequence shown here is derived from an EMBL/GenBank/DDBJ whole genome shotgun (WGS) entry which is preliminary data.</text>
</comment>
<keyword evidence="3" id="KW-1185">Reference proteome</keyword>
<evidence type="ECO:0000256" key="1">
    <source>
        <dbReference type="ARBA" id="ARBA00023121"/>
    </source>
</evidence>
<dbReference type="Gene3D" id="3.30.1180.10">
    <property type="match status" value="1"/>
</dbReference>
<dbReference type="RefSeq" id="WP_227615590.1">
    <property type="nucleotide sequence ID" value="NZ_JAJEPR010000021.1"/>
</dbReference>
<dbReference type="PROSITE" id="PS51482">
    <property type="entry name" value="DEGV"/>
    <property type="match status" value="1"/>
</dbReference>
<dbReference type="InterPro" id="IPR043168">
    <property type="entry name" value="DegV_C"/>
</dbReference>
<evidence type="ECO:0000313" key="3">
    <source>
        <dbReference type="Proteomes" id="UP001197875"/>
    </source>
</evidence>
<reference evidence="2 3" key="1">
    <citation type="submission" date="2021-10" db="EMBL/GenBank/DDBJ databases">
        <title>Anaerobic single-cell dispensing facilitates the cultivation of human gut bacteria.</title>
        <authorList>
            <person name="Afrizal A."/>
        </authorList>
    </citation>
    <scope>NUCLEOTIDE SEQUENCE [LARGE SCALE GENOMIC DNA]</scope>
    <source>
        <strain evidence="2 3">CLA-AA-H277</strain>
    </source>
</reference>
<dbReference type="InterPro" id="IPR050270">
    <property type="entry name" value="DegV_domain_contain"/>
</dbReference>
<dbReference type="GO" id="GO:0008289">
    <property type="term" value="F:lipid binding"/>
    <property type="evidence" value="ECO:0007669"/>
    <property type="project" value="UniProtKB-KW"/>
</dbReference>
<dbReference type="NCBIfam" id="TIGR00762">
    <property type="entry name" value="DegV"/>
    <property type="match status" value="1"/>
</dbReference>